<keyword evidence="2" id="KW-1185">Reference proteome</keyword>
<dbReference type="AlphaFoldDB" id="A0A8J3IAH2"/>
<dbReference type="EMBL" id="BNJK01000001">
    <property type="protein sequence ID" value="GHO90003.1"/>
    <property type="molecule type" value="Genomic_DNA"/>
</dbReference>
<accession>A0A8J3IAH2</accession>
<proteinExistence type="predicted"/>
<comment type="caution">
    <text evidence="1">The sequence shown here is derived from an EMBL/GenBank/DDBJ whole genome shotgun (WGS) entry which is preliminary data.</text>
</comment>
<dbReference type="Proteomes" id="UP000597444">
    <property type="component" value="Unassembled WGS sequence"/>
</dbReference>
<evidence type="ECO:0000313" key="1">
    <source>
        <dbReference type="EMBL" id="GHO90003.1"/>
    </source>
</evidence>
<gene>
    <name evidence="1" type="ORF">KSF_000510</name>
</gene>
<evidence type="ECO:0000313" key="2">
    <source>
        <dbReference type="Proteomes" id="UP000597444"/>
    </source>
</evidence>
<organism evidence="1 2">
    <name type="scientific">Reticulibacter mediterranei</name>
    <dbReference type="NCBI Taxonomy" id="2778369"/>
    <lineage>
        <taxon>Bacteria</taxon>
        <taxon>Bacillati</taxon>
        <taxon>Chloroflexota</taxon>
        <taxon>Ktedonobacteria</taxon>
        <taxon>Ktedonobacterales</taxon>
        <taxon>Reticulibacteraceae</taxon>
        <taxon>Reticulibacter</taxon>
    </lineage>
</organism>
<name>A0A8J3IAH2_9CHLR</name>
<sequence length="63" mass="7155">MLRISYDNFIFFPIPKTEEQVVFSLMISDWKILNTGDVLHPSIAVHSKRSAPLGTLLLQAQAR</sequence>
<reference evidence="1" key="1">
    <citation type="submission" date="2020-10" db="EMBL/GenBank/DDBJ databases">
        <title>Taxonomic study of unclassified bacteria belonging to the class Ktedonobacteria.</title>
        <authorList>
            <person name="Yabe S."/>
            <person name="Wang C.M."/>
            <person name="Zheng Y."/>
            <person name="Sakai Y."/>
            <person name="Cavaletti L."/>
            <person name="Monciardini P."/>
            <person name="Donadio S."/>
        </authorList>
    </citation>
    <scope>NUCLEOTIDE SEQUENCE</scope>
    <source>
        <strain evidence="1">ID150040</strain>
    </source>
</reference>
<protein>
    <submittedName>
        <fullName evidence="1">Uncharacterized protein</fullName>
    </submittedName>
</protein>